<proteinExistence type="predicted"/>
<keyword evidence="1" id="KW-0694">RNA-binding</keyword>
<dbReference type="EMBL" id="VTVE01000001">
    <property type="protein sequence ID" value="NEX01058.1"/>
    <property type="molecule type" value="Genomic_DNA"/>
</dbReference>
<name>A0A6M0LEL0_PSEXY</name>
<reference evidence="3 4" key="2">
    <citation type="submission" date="2020-03" db="EMBL/GenBank/DDBJ databases">
        <title>Investigating the evolutionary divergence of the Butyrivibrio group.</title>
        <authorList>
            <person name="Skvortsov T."/>
            <person name="Santos F.G."/>
            <person name="Ting K.S."/>
            <person name="Creevey C.J."/>
        </authorList>
    </citation>
    <scope>NUCLEOTIDE SEQUENCE [LARGE SCALE GENOMIC DNA]</scope>
    <source>
        <strain evidence="3 4">MZ8</strain>
    </source>
</reference>
<evidence type="ECO:0000313" key="3">
    <source>
        <dbReference type="EMBL" id="NEX01058.1"/>
    </source>
</evidence>
<gene>
    <name evidence="3" type="ORF">F0Q01_04075</name>
</gene>
<evidence type="ECO:0008006" key="5">
    <source>
        <dbReference type="Google" id="ProtNLM"/>
    </source>
</evidence>
<dbReference type="GO" id="GO:0003723">
    <property type="term" value="F:RNA binding"/>
    <property type="evidence" value="ECO:0007669"/>
    <property type="project" value="UniProtKB-KW"/>
</dbReference>
<feature type="transmembrane region" description="Helical" evidence="2">
    <location>
        <begin position="94"/>
        <end position="113"/>
    </location>
</feature>
<evidence type="ECO:0000313" key="4">
    <source>
        <dbReference type="Proteomes" id="UP000473091"/>
    </source>
</evidence>
<dbReference type="PROSITE" id="PS50889">
    <property type="entry name" value="S4"/>
    <property type="match status" value="1"/>
</dbReference>
<dbReference type="Proteomes" id="UP000473091">
    <property type="component" value="Unassembled WGS sequence"/>
</dbReference>
<comment type="caution">
    <text evidence="3">The sequence shown here is derived from an EMBL/GenBank/DDBJ whole genome shotgun (WGS) entry which is preliminary data.</text>
</comment>
<sequence length="840" mass="96899">MKLLKKLLYVFAIFDLINVSAHVLNCFRPFFGEGIDNFIYILQLSISLGIYFAIKMQKDYRFTSLNWFMKIYIFALAIETILSMFHGTIYSYDFYKYFVICIFIELVIGSLFWRKLLISCHDAYYCIISEQTLNFRLLGLGFFNSLLLLALAFIKHYKGNAIIFVPFFAYLLRQLYVLFIIKTSITEFDEVKEDAKTVFEEKKISISRLLLFSFLFAFTFFSCLIFRFGKASGGVKIQYSKGDVISEVHSSTNFQDVGDQVYVYSVDNRMPVDSFFYERKYGILDLKNNKDTGAIYDEAPRFDSNGIAWDYNSHFIDYHGNTVITVESNITINNSYRQRIINGYVKDHFPGYYHYAYDLIGETGPAINREIDNYFKNDYCPFYSEAYGAWGLVNNNGKVLIEPNYKIPDRLYGNDVIIFNNISDDKYYLIDEQANKCELDFEVNERDYIREIESFSELNTLAISIRGRKDLYDYVYLFDCHGNSLGDKAGYWSADRSPLLAGDILSLMKESTGEYVAIGENGNEIFSSDLYDGGYYALADAEGNINMIIASTSSDNKSYLLNMDGSKVLEESIDDIEVEINEITKEKYYLVTVSEDKKLVVLLDGTIIDAEDYLTNEDNEDIEIDLSAMGQMQIIYDNKNLWYKGNPEDEEVSDNYKYAVCDLDNDGLLEVINAVTKEESYKSENQFFEVTKDGSLTELDNSDMYCLSIDPDLKYNRTGIVLYKNSSNQYALLAPDYVKHAKKDTEIFSYKIYLVNNKVVCQKLGSERILVEGDTVQHIYTDFVGNILESRADYESMINKNFTGYEITENNIVFDEPAFYHSFGAFFGAGPYDYHDLSVK</sequence>
<feature type="transmembrane region" description="Helical" evidence="2">
    <location>
        <begin position="66"/>
        <end position="88"/>
    </location>
</feature>
<feature type="transmembrane region" description="Helical" evidence="2">
    <location>
        <begin position="209"/>
        <end position="229"/>
    </location>
</feature>
<feature type="transmembrane region" description="Helical" evidence="2">
    <location>
        <begin position="133"/>
        <end position="154"/>
    </location>
</feature>
<protein>
    <recommendedName>
        <fullName evidence="5">WG repeat-containing protein</fullName>
    </recommendedName>
</protein>
<keyword evidence="2" id="KW-0472">Membrane</keyword>
<dbReference type="RefSeq" id="WP_090486528.1">
    <property type="nucleotide sequence ID" value="NZ_VTVE01000001.1"/>
</dbReference>
<evidence type="ECO:0000256" key="2">
    <source>
        <dbReference type="SAM" id="Phobius"/>
    </source>
</evidence>
<feature type="transmembrane region" description="Helical" evidence="2">
    <location>
        <begin position="7"/>
        <end position="31"/>
    </location>
</feature>
<accession>A0A6M0LEL0</accession>
<feature type="transmembrane region" description="Helical" evidence="2">
    <location>
        <begin position="160"/>
        <end position="181"/>
    </location>
</feature>
<reference evidence="3 4" key="1">
    <citation type="submission" date="2019-09" db="EMBL/GenBank/DDBJ databases">
        <authorList>
            <person name="Pidcock S.E."/>
            <person name="Huws S.A."/>
        </authorList>
    </citation>
    <scope>NUCLEOTIDE SEQUENCE [LARGE SCALE GENOMIC DNA]</scope>
    <source>
        <strain evidence="3 4">MZ8</strain>
    </source>
</reference>
<dbReference type="AlphaFoldDB" id="A0A6M0LEL0"/>
<evidence type="ECO:0000256" key="1">
    <source>
        <dbReference type="PROSITE-ProRule" id="PRU00182"/>
    </source>
</evidence>
<organism evidence="3 4">
    <name type="scientific">Pseudobutyrivibrio xylanivorans</name>
    <dbReference type="NCBI Taxonomy" id="185007"/>
    <lineage>
        <taxon>Bacteria</taxon>
        <taxon>Bacillati</taxon>
        <taxon>Bacillota</taxon>
        <taxon>Clostridia</taxon>
        <taxon>Lachnospirales</taxon>
        <taxon>Lachnospiraceae</taxon>
        <taxon>Pseudobutyrivibrio</taxon>
    </lineage>
</organism>
<feature type="transmembrane region" description="Helical" evidence="2">
    <location>
        <begin position="37"/>
        <end position="54"/>
    </location>
</feature>
<keyword evidence="2" id="KW-0812">Transmembrane</keyword>
<keyword evidence="2" id="KW-1133">Transmembrane helix</keyword>